<comment type="pathway">
    <text evidence="1 15">Pyrimidine metabolism; UMP biosynthesis via salvage pathway; UMP from uracil: step 1/1.</text>
</comment>
<comment type="activity regulation">
    <text evidence="15">Allosterically activated by GTP.</text>
</comment>
<dbReference type="InterPro" id="IPR000836">
    <property type="entry name" value="PRTase_dom"/>
</dbReference>
<dbReference type="PANTHER" id="PTHR32315:SF4">
    <property type="entry name" value="URACIL PHOSPHORIBOSYLTRANSFERASE, CHLOROPLASTIC"/>
    <property type="match status" value="1"/>
</dbReference>
<evidence type="ECO:0000256" key="3">
    <source>
        <dbReference type="ARBA" id="ARBA00011894"/>
    </source>
</evidence>
<evidence type="ECO:0000256" key="4">
    <source>
        <dbReference type="ARBA" id="ARBA00022533"/>
    </source>
</evidence>
<evidence type="ECO:0000259" key="16">
    <source>
        <dbReference type="Pfam" id="PF14681"/>
    </source>
</evidence>
<dbReference type="Proteomes" id="UP000036771">
    <property type="component" value="Unassembled WGS sequence"/>
</dbReference>
<dbReference type="SUPFAM" id="SSF53271">
    <property type="entry name" value="PRTase-like"/>
    <property type="match status" value="1"/>
</dbReference>
<evidence type="ECO:0000256" key="6">
    <source>
        <dbReference type="ARBA" id="ARBA00022679"/>
    </source>
</evidence>
<evidence type="ECO:0000256" key="13">
    <source>
        <dbReference type="ARBA" id="ARBA00072146"/>
    </source>
</evidence>
<dbReference type="UniPathway" id="UPA00574">
    <property type="reaction ID" value="UER00636"/>
</dbReference>
<dbReference type="Gene3D" id="3.40.50.2020">
    <property type="match status" value="1"/>
</dbReference>
<dbReference type="EC" id="2.4.2.9" evidence="3 15"/>
<dbReference type="InterPro" id="IPR050054">
    <property type="entry name" value="UPRTase/APRTase"/>
</dbReference>
<keyword evidence="9 15" id="KW-0342">GTP-binding</keyword>
<evidence type="ECO:0000256" key="1">
    <source>
        <dbReference type="ARBA" id="ARBA00005180"/>
    </source>
</evidence>
<keyword evidence="8 15" id="KW-0460">Magnesium</keyword>
<protein>
    <recommendedName>
        <fullName evidence="13 15">Uracil phosphoribosyltransferase</fullName>
        <ecNumber evidence="3 15">2.4.2.9</ecNumber>
    </recommendedName>
    <alternativeName>
        <fullName evidence="10 15">UMP pyrophosphorylase</fullName>
    </alternativeName>
    <alternativeName>
        <fullName evidence="14 15">UPRTase</fullName>
    </alternativeName>
</protein>
<comment type="catalytic activity">
    <reaction evidence="11 15">
        <text>UMP + diphosphate = 5-phospho-alpha-D-ribose 1-diphosphate + uracil</text>
        <dbReference type="Rhea" id="RHEA:13017"/>
        <dbReference type="ChEBI" id="CHEBI:17568"/>
        <dbReference type="ChEBI" id="CHEBI:33019"/>
        <dbReference type="ChEBI" id="CHEBI:57865"/>
        <dbReference type="ChEBI" id="CHEBI:58017"/>
        <dbReference type="EC" id="2.4.2.9"/>
    </reaction>
</comment>
<comment type="cofactor">
    <cofactor evidence="15">
        <name>Mg(2+)</name>
        <dbReference type="ChEBI" id="CHEBI:18420"/>
    </cofactor>
    <text evidence="15">Binds 1 Mg(2+) ion per subunit. The magnesium is bound as Mg-PRPP.</text>
</comment>
<accession>A0A0K8MEP1</accession>
<evidence type="ECO:0000256" key="8">
    <source>
        <dbReference type="ARBA" id="ARBA00022842"/>
    </source>
</evidence>
<dbReference type="HAMAP" id="MF_01218_B">
    <property type="entry name" value="Upp_B"/>
    <property type="match status" value="1"/>
</dbReference>
<dbReference type="InterPro" id="IPR005765">
    <property type="entry name" value="UPRT"/>
</dbReference>
<dbReference type="Pfam" id="PF14681">
    <property type="entry name" value="UPRTase"/>
    <property type="match status" value="1"/>
</dbReference>
<evidence type="ECO:0000256" key="15">
    <source>
        <dbReference type="HAMAP-Rule" id="MF_01218"/>
    </source>
</evidence>
<evidence type="ECO:0000256" key="12">
    <source>
        <dbReference type="ARBA" id="ARBA00056901"/>
    </source>
</evidence>
<keyword evidence="7 15" id="KW-0547">Nucleotide-binding</keyword>
<organism evidence="17 18">
    <name type="scientific">Caedimonas varicaedens</name>
    <dbReference type="NCBI Taxonomy" id="1629334"/>
    <lineage>
        <taxon>Bacteria</taxon>
        <taxon>Pseudomonadati</taxon>
        <taxon>Pseudomonadota</taxon>
        <taxon>Alphaproteobacteria</taxon>
        <taxon>Holosporales</taxon>
        <taxon>Caedimonadaceae</taxon>
        <taxon>Caedimonas</taxon>
    </lineage>
</organism>
<proteinExistence type="inferred from homology"/>
<comment type="similarity">
    <text evidence="2 15">Belongs to the UPRTase family.</text>
</comment>
<dbReference type="InterPro" id="IPR034332">
    <property type="entry name" value="Upp_B"/>
</dbReference>
<comment type="function">
    <text evidence="12 15">Catalyzes the conversion of uracil and 5-phospho-alpha-D-ribose 1-diphosphate (PRPP) to UMP and diphosphate.</text>
</comment>
<dbReference type="PANTHER" id="PTHR32315">
    <property type="entry name" value="ADENINE PHOSPHORIBOSYLTRANSFERASE"/>
    <property type="match status" value="1"/>
</dbReference>
<dbReference type="GO" id="GO:0044206">
    <property type="term" value="P:UMP salvage"/>
    <property type="evidence" value="ECO:0007669"/>
    <property type="project" value="UniProtKB-UniRule"/>
</dbReference>
<dbReference type="GO" id="GO:0004845">
    <property type="term" value="F:uracil phosphoribosyltransferase activity"/>
    <property type="evidence" value="ECO:0007669"/>
    <property type="project" value="UniProtKB-UniRule"/>
</dbReference>
<feature type="binding site" evidence="15">
    <location>
        <position position="205"/>
    </location>
    <ligand>
        <name>5-phospho-alpha-D-ribose 1-diphosphate</name>
        <dbReference type="ChEBI" id="CHEBI:58017"/>
    </ligand>
</feature>
<evidence type="ECO:0000313" key="18">
    <source>
        <dbReference type="Proteomes" id="UP000036771"/>
    </source>
</evidence>
<keyword evidence="4 15" id="KW-0021">Allosteric enzyme</keyword>
<evidence type="ECO:0000256" key="10">
    <source>
        <dbReference type="ARBA" id="ARBA00031082"/>
    </source>
</evidence>
<dbReference type="EMBL" id="BBVC01000080">
    <property type="protein sequence ID" value="GAO98708.1"/>
    <property type="molecule type" value="Genomic_DNA"/>
</dbReference>
<feature type="domain" description="Phosphoribosyltransferase" evidence="16">
    <location>
        <begin position="11"/>
        <end position="213"/>
    </location>
</feature>
<name>A0A0K8MEP1_9PROT</name>
<evidence type="ECO:0000256" key="5">
    <source>
        <dbReference type="ARBA" id="ARBA00022676"/>
    </source>
</evidence>
<sequence>MTNNFKNLHILTHPLIQHKLTLMRDKNRSAPRFRQLMREIALLMGYEVTRHLPTISHEVETPLARLQATMIEDEKVAVVPILRAGLVMADGLMDLLPTARIGHIGLYRDHETKRPVEYMVKVPLTHSRTFILVDPMLATGYSAVYAVDILNQRGIEDHNILFLSLVAAPEGVKVFSEAHPNVRVYTAALDEKLDENAYIVPGLGDAGDRLFGTE</sequence>
<evidence type="ECO:0000256" key="7">
    <source>
        <dbReference type="ARBA" id="ARBA00022741"/>
    </source>
</evidence>
<dbReference type="FunFam" id="3.40.50.2020:FF:000003">
    <property type="entry name" value="Uracil phosphoribosyltransferase"/>
    <property type="match status" value="1"/>
</dbReference>
<evidence type="ECO:0000256" key="9">
    <source>
        <dbReference type="ARBA" id="ARBA00023134"/>
    </source>
</evidence>
<feature type="binding site" evidence="15">
    <location>
        <begin position="134"/>
        <end position="142"/>
    </location>
    <ligand>
        <name>5-phospho-alpha-D-ribose 1-diphosphate</name>
        <dbReference type="ChEBI" id="CHEBI:58017"/>
    </ligand>
</feature>
<comment type="caution">
    <text evidence="17">The sequence shown here is derived from an EMBL/GenBank/DDBJ whole genome shotgun (WGS) entry which is preliminary data.</text>
</comment>
<gene>
    <name evidence="15 17" type="primary">upp</name>
    <name evidence="17" type="ORF">Cva_01373</name>
</gene>
<evidence type="ECO:0000313" key="17">
    <source>
        <dbReference type="EMBL" id="GAO98708.1"/>
    </source>
</evidence>
<dbReference type="NCBIfam" id="NF001097">
    <property type="entry name" value="PRK00129.1"/>
    <property type="match status" value="1"/>
</dbReference>
<reference evidence="17 18" key="1">
    <citation type="submission" date="2015-03" db="EMBL/GenBank/DDBJ databases">
        <title>Caedibacter varicaedens, whole genome shotgun sequence.</title>
        <authorList>
            <person name="Suzuki H."/>
            <person name="Dapper A.L."/>
            <person name="Gibson A.K."/>
            <person name="Jackson C."/>
            <person name="Lee H."/>
            <person name="Pejaver V.R."/>
            <person name="Doak T."/>
            <person name="Lynch M."/>
        </authorList>
    </citation>
    <scope>NUCLEOTIDE SEQUENCE [LARGE SCALE GENOMIC DNA]</scope>
</reference>
<feature type="binding site" evidence="15">
    <location>
        <position position="108"/>
    </location>
    <ligand>
        <name>5-phospho-alpha-D-ribose 1-diphosphate</name>
        <dbReference type="ChEBI" id="CHEBI:58017"/>
    </ligand>
</feature>
<dbReference type="NCBIfam" id="TIGR01091">
    <property type="entry name" value="upp"/>
    <property type="match status" value="1"/>
</dbReference>
<evidence type="ECO:0000256" key="14">
    <source>
        <dbReference type="ARBA" id="ARBA00079807"/>
    </source>
</evidence>
<keyword evidence="6 15" id="KW-0808">Transferase</keyword>
<dbReference type="GO" id="GO:0005525">
    <property type="term" value="F:GTP binding"/>
    <property type="evidence" value="ECO:0007669"/>
    <property type="project" value="UniProtKB-KW"/>
</dbReference>
<feature type="binding site" evidence="15">
    <location>
        <position position="83"/>
    </location>
    <ligand>
        <name>5-phospho-alpha-D-ribose 1-diphosphate</name>
        <dbReference type="ChEBI" id="CHEBI:58017"/>
    </ligand>
</feature>
<dbReference type="GO" id="GO:0006223">
    <property type="term" value="P:uracil salvage"/>
    <property type="evidence" value="ECO:0007669"/>
    <property type="project" value="InterPro"/>
</dbReference>
<feature type="binding site" evidence="15">
    <location>
        <begin position="204"/>
        <end position="206"/>
    </location>
    <ligand>
        <name>uracil</name>
        <dbReference type="ChEBI" id="CHEBI:17568"/>
    </ligand>
</feature>
<dbReference type="CDD" id="cd06223">
    <property type="entry name" value="PRTases_typeI"/>
    <property type="match status" value="1"/>
</dbReference>
<dbReference type="STRING" id="1629334.Cva_01373"/>
<keyword evidence="18" id="KW-1185">Reference proteome</keyword>
<evidence type="ECO:0000256" key="2">
    <source>
        <dbReference type="ARBA" id="ARBA00009516"/>
    </source>
</evidence>
<evidence type="ECO:0000256" key="11">
    <source>
        <dbReference type="ARBA" id="ARBA00052919"/>
    </source>
</evidence>
<dbReference type="GO" id="GO:0005737">
    <property type="term" value="C:cytoplasm"/>
    <property type="evidence" value="ECO:0007669"/>
    <property type="project" value="UniProtKB-ARBA"/>
</dbReference>
<dbReference type="InterPro" id="IPR029057">
    <property type="entry name" value="PRTase-like"/>
</dbReference>
<dbReference type="AlphaFoldDB" id="A0A0K8MEP1"/>
<feature type="binding site" evidence="15">
    <location>
        <position position="199"/>
    </location>
    <ligand>
        <name>uracil</name>
        <dbReference type="ChEBI" id="CHEBI:17568"/>
    </ligand>
</feature>
<keyword evidence="5 15" id="KW-0328">Glycosyltransferase</keyword>
<dbReference type="OrthoDB" id="9781675at2"/>
<dbReference type="GO" id="GO:0000287">
    <property type="term" value="F:magnesium ion binding"/>
    <property type="evidence" value="ECO:0007669"/>
    <property type="project" value="UniProtKB-UniRule"/>
</dbReference>